<name>A0A5A7PDP6_STRAF</name>
<dbReference type="EMBL" id="BKCP01004405">
    <property type="protein sequence ID" value="GER30911.1"/>
    <property type="molecule type" value="Genomic_DNA"/>
</dbReference>
<reference evidence="2" key="1">
    <citation type="journal article" date="2019" name="Curr. Biol.">
        <title>Genome Sequence of Striga asiatica Provides Insight into the Evolution of Plant Parasitism.</title>
        <authorList>
            <person name="Yoshida S."/>
            <person name="Kim S."/>
            <person name="Wafula E.K."/>
            <person name="Tanskanen J."/>
            <person name="Kim Y.M."/>
            <person name="Honaas L."/>
            <person name="Yang Z."/>
            <person name="Spallek T."/>
            <person name="Conn C.E."/>
            <person name="Ichihashi Y."/>
            <person name="Cheong K."/>
            <person name="Cui S."/>
            <person name="Der J.P."/>
            <person name="Gundlach H."/>
            <person name="Jiao Y."/>
            <person name="Hori C."/>
            <person name="Ishida J.K."/>
            <person name="Kasahara H."/>
            <person name="Kiba T."/>
            <person name="Kim M.S."/>
            <person name="Koo N."/>
            <person name="Laohavisit A."/>
            <person name="Lee Y.H."/>
            <person name="Lumba S."/>
            <person name="McCourt P."/>
            <person name="Mortimer J.C."/>
            <person name="Mutuku J.M."/>
            <person name="Nomura T."/>
            <person name="Sasaki-Sekimoto Y."/>
            <person name="Seto Y."/>
            <person name="Wang Y."/>
            <person name="Wakatake T."/>
            <person name="Sakakibara H."/>
            <person name="Demura T."/>
            <person name="Yamaguchi S."/>
            <person name="Yoneyama K."/>
            <person name="Manabe R.I."/>
            <person name="Nelson D.C."/>
            <person name="Schulman A.H."/>
            <person name="Timko M.P."/>
            <person name="dePamphilis C.W."/>
            <person name="Choi D."/>
            <person name="Shirasu K."/>
        </authorList>
    </citation>
    <scope>NUCLEOTIDE SEQUENCE [LARGE SCALE GENOMIC DNA]</scope>
    <source>
        <strain evidence="2">cv. UVA1</strain>
    </source>
</reference>
<dbReference type="AlphaFoldDB" id="A0A5A7PDP6"/>
<evidence type="ECO:0000313" key="2">
    <source>
        <dbReference type="Proteomes" id="UP000325081"/>
    </source>
</evidence>
<gene>
    <name evidence="1" type="ORF">STAS_06873</name>
</gene>
<keyword evidence="1" id="KW-0808">Transferase</keyword>
<evidence type="ECO:0000313" key="1">
    <source>
        <dbReference type="EMBL" id="GER30911.1"/>
    </source>
</evidence>
<protein>
    <submittedName>
        <fullName evidence="1">ATP phosphoribosyltransferase regulatory subunit</fullName>
    </submittedName>
</protein>
<organism evidence="1 2">
    <name type="scientific">Striga asiatica</name>
    <name type="common">Asiatic witchweed</name>
    <name type="synonym">Buchnera asiatica</name>
    <dbReference type="NCBI Taxonomy" id="4170"/>
    <lineage>
        <taxon>Eukaryota</taxon>
        <taxon>Viridiplantae</taxon>
        <taxon>Streptophyta</taxon>
        <taxon>Embryophyta</taxon>
        <taxon>Tracheophyta</taxon>
        <taxon>Spermatophyta</taxon>
        <taxon>Magnoliopsida</taxon>
        <taxon>eudicotyledons</taxon>
        <taxon>Gunneridae</taxon>
        <taxon>Pentapetalae</taxon>
        <taxon>asterids</taxon>
        <taxon>lamiids</taxon>
        <taxon>Lamiales</taxon>
        <taxon>Orobanchaceae</taxon>
        <taxon>Buchnereae</taxon>
        <taxon>Striga</taxon>
    </lineage>
</organism>
<dbReference type="GO" id="GO:0016757">
    <property type="term" value="F:glycosyltransferase activity"/>
    <property type="evidence" value="ECO:0007669"/>
    <property type="project" value="UniProtKB-KW"/>
</dbReference>
<comment type="caution">
    <text evidence="1">The sequence shown here is derived from an EMBL/GenBank/DDBJ whole genome shotgun (WGS) entry which is preliminary data.</text>
</comment>
<dbReference type="Proteomes" id="UP000325081">
    <property type="component" value="Unassembled WGS sequence"/>
</dbReference>
<keyword evidence="1" id="KW-0328">Glycosyltransferase</keyword>
<sequence>MVGLCSGDVRLQMLATSTSILSLTSSSSSSSLIARTQLGTSGGARYGCCSKALPVSSSNSSTPNAYTSDLAVGPRPGARGGRVRVAVRRCGAREGMEAVVDVGGFEVAVDKLRGLVDVGQALGHVLCYFQARGPVEGFCSSGSRT</sequence>
<proteinExistence type="predicted"/>
<accession>A0A5A7PDP6</accession>
<keyword evidence="2" id="KW-1185">Reference proteome</keyword>